<name>A0A392THP5_9FABA</name>
<organism evidence="1 2">
    <name type="scientific">Trifolium medium</name>
    <dbReference type="NCBI Taxonomy" id="97028"/>
    <lineage>
        <taxon>Eukaryota</taxon>
        <taxon>Viridiplantae</taxon>
        <taxon>Streptophyta</taxon>
        <taxon>Embryophyta</taxon>
        <taxon>Tracheophyta</taxon>
        <taxon>Spermatophyta</taxon>
        <taxon>Magnoliopsida</taxon>
        <taxon>eudicotyledons</taxon>
        <taxon>Gunneridae</taxon>
        <taxon>Pentapetalae</taxon>
        <taxon>rosids</taxon>
        <taxon>fabids</taxon>
        <taxon>Fabales</taxon>
        <taxon>Fabaceae</taxon>
        <taxon>Papilionoideae</taxon>
        <taxon>50 kb inversion clade</taxon>
        <taxon>NPAAA clade</taxon>
        <taxon>Hologalegina</taxon>
        <taxon>IRL clade</taxon>
        <taxon>Trifolieae</taxon>
        <taxon>Trifolium</taxon>
    </lineage>
</organism>
<comment type="caution">
    <text evidence="1">The sequence shown here is derived from an EMBL/GenBank/DDBJ whole genome shotgun (WGS) entry which is preliminary data.</text>
</comment>
<evidence type="ECO:0000313" key="1">
    <source>
        <dbReference type="EMBL" id="MCI59445.1"/>
    </source>
</evidence>
<keyword evidence="2" id="KW-1185">Reference proteome</keyword>
<dbReference type="AlphaFoldDB" id="A0A392THP5"/>
<sequence length="27" mass="3044">VTVTVLCELNEMDYDAEAEKRDVGNVM</sequence>
<dbReference type="EMBL" id="LXQA010563851">
    <property type="protein sequence ID" value="MCI59445.1"/>
    <property type="molecule type" value="Genomic_DNA"/>
</dbReference>
<feature type="non-terminal residue" evidence="1">
    <location>
        <position position="1"/>
    </location>
</feature>
<dbReference type="Proteomes" id="UP000265520">
    <property type="component" value="Unassembled WGS sequence"/>
</dbReference>
<proteinExistence type="predicted"/>
<reference evidence="1 2" key="1">
    <citation type="journal article" date="2018" name="Front. Plant Sci.">
        <title>Red Clover (Trifolium pratense) and Zigzag Clover (T. medium) - A Picture of Genomic Similarities and Differences.</title>
        <authorList>
            <person name="Dluhosova J."/>
            <person name="Istvanek J."/>
            <person name="Nedelnik J."/>
            <person name="Repkova J."/>
        </authorList>
    </citation>
    <scope>NUCLEOTIDE SEQUENCE [LARGE SCALE GENOMIC DNA]</scope>
    <source>
        <strain evidence="2">cv. 10/8</strain>
        <tissue evidence="1">Leaf</tissue>
    </source>
</reference>
<evidence type="ECO:0000313" key="2">
    <source>
        <dbReference type="Proteomes" id="UP000265520"/>
    </source>
</evidence>
<accession>A0A392THP5</accession>
<protein>
    <submittedName>
        <fullName evidence="1">Uncharacterized protein</fullName>
    </submittedName>
</protein>